<feature type="domain" description="SET" evidence="1">
    <location>
        <begin position="372"/>
        <end position="569"/>
    </location>
</feature>
<dbReference type="PANTHER" id="PTHR47643">
    <property type="entry name" value="TPR DOMAIN PROTEIN (AFU_ORTHOLOGUE AFUA_5G12710)"/>
    <property type="match status" value="1"/>
</dbReference>
<dbReference type="PROSITE" id="PS50280">
    <property type="entry name" value="SET"/>
    <property type="match status" value="1"/>
</dbReference>
<dbReference type="Gene3D" id="2.170.270.10">
    <property type="entry name" value="SET domain"/>
    <property type="match status" value="1"/>
</dbReference>
<dbReference type="SUPFAM" id="SSF48452">
    <property type="entry name" value="TPR-like"/>
    <property type="match status" value="1"/>
</dbReference>
<dbReference type="InterPro" id="IPR053209">
    <property type="entry name" value="Gramillin-biosynth_MTr"/>
</dbReference>
<sequence>MAGQASGAHLASMLASMNLSPEIVQRMMRDPTLRQTVGSNVNSILGRGDSQQGSNLAGSFESMRQSALHAKAIHLLVLRQTFLGTDPEHSVENLEHLQRIGIFEMLVRKRHKGTYLLCRIISKPTHHLSIDVAVEDPDAGTSMLAIYHYPFTLNCSINEVDELFPIGAIIALREPYYKFASRGDVPMIRVDAASDIIFLDPHSELARQVSWTTGDTVDTPSYPTTPEGWKNRGNGFFKRKQWLCAAMAYSDGLKLAPSHHLLLLNRSQAYLHLHWYNSAAHDAESVLSMHLDDSVINVKAAVRSANAYYGSAMYRDVLRVAGLHPGNADVQTTSSKAKERLQETVTGVYKWDSIYSGSRGPASRPDIASFQGSVEVVTPPHGRRGLFVTRNVKAGELLLVSKPIVSYYPEDNPEFQHELFTCFNFLTDKLGNRCDYALIDLLVQRLWDDPNAAKTIQALYSGSDLPASTIYPFAPIPTRPLSHPRTPCVDIDIKRVERVASHNTHDIEDDMKAVKWMGRHDMAVGVYELPSFCNHSCLPSATKVFFGDVIVMRAARDLSRGEEVTSYYRPGTKPYNDRARDLNRVWGFTCDCCICLADRADGQAALSLRARVYDEPAPSTLSSAQQRVAELLSSYVDTRERRLCGVKPELYFAYHHLAMAFMTSRATGWRENAVEAFMNALDVIGMVITDRSTSGPLPSSSATLPVDTARFPAFPRICPSVIVQVASLLESMGQRARAANWLKVGVWGEC</sequence>
<keyword evidence="3" id="KW-1185">Reference proteome</keyword>
<dbReference type="InterPro" id="IPR011990">
    <property type="entry name" value="TPR-like_helical_dom_sf"/>
</dbReference>
<dbReference type="PANTHER" id="PTHR47643:SF2">
    <property type="entry name" value="TPR DOMAIN PROTEIN (AFU_ORTHOLOGUE AFUA_5G12710)"/>
    <property type="match status" value="1"/>
</dbReference>
<gene>
    <name evidence="2" type="ORF">EUX98_g5351</name>
</gene>
<dbReference type="Gene3D" id="1.25.40.10">
    <property type="entry name" value="Tetratricopeptide repeat domain"/>
    <property type="match status" value="1"/>
</dbReference>
<evidence type="ECO:0000313" key="3">
    <source>
        <dbReference type="Proteomes" id="UP000308730"/>
    </source>
</evidence>
<dbReference type="CDD" id="cd20071">
    <property type="entry name" value="SET_SMYD"/>
    <property type="match status" value="1"/>
</dbReference>
<evidence type="ECO:0000259" key="1">
    <source>
        <dbReference type="PROSITE" id="PS50280"/>
    </source>
</evidence>
<evidence type="ECO:0000313" key="2">
    <source>
        <dbReference type="EMBL" id="THH28831.1"/>
    </source>
</evidence>
<dbReference type="EMBL" id="SGPM01000155">
    <property type="protein sequence ID" value="THH28831.1"/>
    <property type="molecule type" value="Genomic_DNA"/>
</dbReference>
<accession>A0A4S4MUH6</accession>
<dbReference type="AlphaFoldDB" id="A0A4S4MUH6"/>
<dbReference type="InterPro" id="IPR001214">
    <property type="entry name" value="SET_dom"/>
</dbReference>
<proteinExistence type="predicted"/>
<name>A0A4S4MUH6_9APHY</name>
<dbReference type="InterPro" id="IPR046341">
    <property type="entry name" value="SET_dom_sf"/>
</dbReference>
<dbReference type="Pfam" id="PF00856">
    <property type="entry name" value="SET"/>
    <property type="match status" value="1"/>
</dbReference>
<dbReference type="OrthoDB" id="5945798at2759"/>
<organism evidence="2 3">
    <name type="scientific">Antrodiella citrinella</name>
    <dbReference type="NCBI Taxonomy" id="2447956"/>
    <lineage>
        <taxon>Eukaryota</taxon>
        <taxon>Fungi</taxon>
        <taxon>Dikarya</taxon>
        <taxon>Basidiomycota</taxon>
        <taxon>Agaricomycotina</taxon>
        <taxon>Agaricomycetes</taxon>
        <taxon>Polyporales</taxon>
        <taxon>Steccherinaceae</taxon>
        <taxon>Antrodiella</taxon>
    </lineage>
</organism>
<comment type="caution">
    <text evidence="2">The sequence shown here is derived from an EMBL/GenBank/DDBJ whole genome shotgun (WGS) entry which is preliminary data.</text>
</comment>
<reference evidence="2 3" key="1">
    <citation type="submission" date="2019-02" db="EMBL/GenBank/DDBJ databases">
        <title>Genome sequencing of the rare red list fungi Antrodiella citrinella (Flaviporus citrinellus).</title>
        <authorList>
            <person name="Buettner E."/>
            <person name="Kellner H."/>
        </authorList>
    </citation>
    <scope>NUCLEOTIDE SEQUENCE [LARGE SCALE GENOMIC DNA]</scope>
    <source>
        <strain evidence="2 3">DSM 108506</strain>
    </source>
</reference>
<dbReference type="Proteomes" id="UP000308730">
    <property type="component" value="Unassembled WGS sequence"/>
</dbReference>
<protein>
    <recommendedName>
        <fullName evidence="1">SET domain-containing protein</fullName>
    </recommendedName>
</protein>
<dbReference type="SUPFAM" id="SSF82199">
    <property type="entry name" value="SET domain"/>
    <property type="match status" value="1"/>
</dbReference>